<gene>
    <name evidence="3" type="ORF">AWE51_02550</name>
</gene>
<evidence type="ECO:0000313" key="4">
    <source>
        <dbReference type="Proteomes" id="UP000076715"/>
    </source>
</evidence>
<keyword evidence="2" id="KW-0732">Signal</keyword>
<feature type="signal peptide" evidence="2">
    <location>
        <begin position="1"/>
        <end position="17"/>
    </location>
</feature>
<comment type="caution">
    <text evidence="3">The sequence shown here is derived from an EMBL/GenBank/DDBJ whole genome shotgun (WGS) entry which is preliminary data.</text>
</comment>
<feature type="region of interest" description="Disordered" evidence="1">
    <location>
        <begin position="17"/>
        <end position="53"/>
    </location>
</feature>
<evidence type="ECO:0000313" key="3">
    <source>
        <dbReference type="EMBL" id="KZS42339.1"/>
    </source>
</evidence>
<accession>A0A162CX29</accession>
<reference evidence="3 4" key="1">
    <citation type="submission" date="2016-01" db="EMBL/GenBank/DDBJ databases">
        <title>The draft genome sequence of Aquimarina sp. RZW4-3-2.</title>
        <authorList>
            <person name="Wang Y."/>
        </authorList>
    </citation>
    <scope>NUCLEOTIDE SEQUENCE [LARGE SCALE GENOMIC DNA]</scope>
    <source>
        <strain evidence="3 4">RZW4-3-2</strain>
    </source>
</reference>
<dbReference type="EMBL" id="LQRT01000002">
    <property type="protein sequence ID" value="KZS42339.1"/>
    <property type="molecule type" value="Genomic_DNA"/>
</dbReference>
<organism evidence="3 4">
    <name type="scientific">Aquimarina aggregata</name>
    <dbReference type="NCBI Taxonomy" id="1642818"/>
    <lineage>
        <taxon>Bacteria</taxon>
        <taxon>Pseudomonadati</taxon>
        <taxon>Bacteroidota</taxon>
        <taxon>Flavobacteriia</taxon>
        <taxon>Flavobacteriales</taxon>
        <taxon>Flavobacteriaceae</taxon>
        <taxon>Aquimarina</taxon>
    </lineage>
</organism>
<evidence type="ECO:0000256" key="1">
    <source>
        <dbReference type="SAM" id="MobiDB-lite"/>
    </source>
</evidence>
<feature type="compositionally biased region" description="Basic and acidic residues" evidence="1">
    <location>
        <begin position="26"/>
        <end position="45"/>
    </location>
</feature>
<evidence type="ECO:0000256" key="2">
    <source>
        <dbReference type="SAM" id="SignalP"/>
    </source>
</evidence>
<name>A0A162CX29_9FLAO</name>
<dbReference type="AlphaFoldDB" id="A0A162CX29"/>
<proteinExistence type="predicted"/>
<protein>
    <submittedName>
        <fullName evidence="3">Uncharacterized protein</fullName>
    </submittedName>
</protein>
<feature type="chain" id="PRO_5007832916" evidence="2">
    <location>
        <begin position="18"/>
        <end position="118"/>
    </location>
</feature>
<dbReference type="OrthoDB" id="1163065at2"/>
<keyword evidence="4" id="KW-1185">Reference proteome</keyword>
<sequence length="118" mass="13129">MKLLLATLALCATLGNAAPSFTGDSIIKEKNEKNDKKKKSDDRSSKNKNMHSVKKWRMTVEYTNGSVISKTIIVAKNSELSALETAFKEADKYLKRKNNVKNYSISPVTNDYVLLAGD</sequence>
<dbReference type="RefSeq" id="WP_066309892.1">
    <property type="nucleotide sequence ID" value="NZ_CANLSS010000001.1"/>
</dbReference>
<dbReference type="Proteomes" id="UP000076715">
    <property type="component" value="Unassembled WGS sequence"/>
</dbReference>